<gene>
    <name evidence="1" type="ORF">RHMOL_Rhmol11G0085700</name>
</gene>
<sequence length="142" mass="15921">MQGQGSSHDARQPWYVTRIPTLPDEEMLPDAAASEGPVWGLYQQLKLELCAVLRRVQATRDGCRVLEEVLAKEPELPMIKYLDDKIQEYMAVESAFDEGDRARLSARGDELVQETTENTANVGDELVQEATENTAHLVQNGY</sequence>
<reference evidence="1" key="1">
    <citation type="submission" date="2022-02" db="EMBL/GenBank/DDBJ databases">
        <title>Plant Genome Project.</title>
        <authorList>
            <person name="Zhang R.-G."/>
        </authorList>
    </citation>
    <scope>NUCLEOTIDE SEQUENCE</scope>
    <source>
        <strain evidence="1">AT1</strain>
    </source>
</reference>
<dbReference type="Proteomes" id="UP001062846">
    <property type="component" value="Chromosome 11"/>
</dbReference>
<dbReference type="EMBL" id="CM046398">
    <property type="protein sequence ID" value="KAI8530779.1"/>
    <property type="molecule type" value="Genomic_DNA"/>
</dbReference>
<keyword evidence="2" id="KW-1185">Reference proteome</keyword>
<name>A0ACC0LQZ0_RHOML</name>
<evidence type="ECO:0000313" key="1">
    <source>
        <dbReference type="EMBL" id="KAI8530779.1"/>
    </source>
</evidence>
<organism evidence="1 2">
    <name type="scientific">Rhododendron molle</name>
    <name type="common">Chinese azalea</name>
    <name type="synonym">Azalea mollis</name>
    <dbReference type="NCBI Taxonomy" id="49168"/>
    <lineage>
        <taxon>Eukaryota</taxon>
        <taxon>Viridiplantae</taxon>
        <taxon>Streptophyta</taxon>
        <taxon>Embryophyta</taxon>
        <taxon>Tracheophyta</taxon>
        <taxon>Spermatophyta</taxon>
        <taxon>Magnoliopsida</taxon>
        <taxon>eudicotyledons</taxon>
        <taxon>Gunneridae</taxon>
        <taxon>Pentapetalae</taxon>
        <taxon>asterids</taxon>
        <taxon>Ericales</taxon>
        <taxon>Ericaceae</taxon>
        <taxon>Ericoideae</taxon>
        <taxon>Rhodoreae</taxon>
        <taxon>Rhododendron</taxon>
    </lineage>
</organism>
<proteinExistence type="predicted"/>
<evidence type="ECO:0000313" key="2">
    <source>
        <dbReference type="Proteomes" id="UP001062846"/>
    </source>
</evidence>
<comment type="caution">
    <text evidence="1">The sequence shown here is derived from an EMBL/GenBank/DDBJ whole genome shotgun (WGS) entry which is preliminary data.</text>
</comment>
<protein>
    <submittedName>
        <fullName evidence="1">Uncharacterized protein</fullName>
    </submittedName>
</protein>
<accession>A0ACC0LQZ0</accession>